<reference evidence="1" key="1">
    <citation type="submission" date="2020-03" db="EMBL/GenBank/DDBJ databases">
        <title>The deep terrestrial virosphere.</title>
        <authorList>
            <person name="Holmfeldt K."/>
            <person name="Nilsson E."/>
            <person name="Simone D."/>
            <person name="Lopez-Fernandez M."/>
            <person name="Wu X."/>
            <person name="de Brujin I."/>
            <person name="Lundin D."/>
            <person name="Andersson A."/>
            <person name="Bertilsson S."/>
            <person name="Dopson M."/>
        </authorList>
    </citation>
    <scope>NUCLEOTIDE SEQUENCE</scope>
    <source>
        <strain evidence="1">MM415B04694</strain>
    </source>
</reference>
<dbReference type="AlphaFoldDB" id="A0A6M3LGI3"/>
<protein>
    <submittedName>
        <fullName evidence="1">Uncharacterized protein</fullName>
    </submittedName>
</protein>
<evidence type="ECO:0000313" key="1">
    <source>
        <dbReference type="EMBL" id="QJA92414.1"/>
    </source>
</evidence>
<organism evidence="1">
    <name type="scientific">viral metagenome</name>
    <dbReference type="NCBI Taxonomy" id="1070528"/>
    <lineage>
        <taxon>unclassified sequences</taxon>
        <taxon>metagenomes</taxon>
        <taxon>organismal metagenomes</taxon>
    </lineage>
</organism>
<gene>
    <name evidence="1" type="ORF">MM415B04694_0003</name>
</gene>
<accession>A0A6M3LGI3</accession>
<name>A0A6M3LGI3_9ZZZZ</name>
<proteinExistence type="predicted"/>
<dbReference type="EMBL" id="MT143065">
    <property type="protein sequence ID" value="QJA92414.1"/>
    <property type="molecule type" value="Genomic_DNA"/>
</dbReference>
<sequence length="65" mass="7503">MRTSSARDWKVGDIGYTDKTEHTVKITDIIGNRMLKVKYLCGCSKEEHEKMVFIPAHGELYKNTK</sequence>